<dbReference type="AlphaFoldDB" id="A0A7G9QV53"/>
<protein>
    <submittedName>
        <fullName evidence="5">Transglycosylase SLT domain-containing protein</fullName>
    </submittedName>
</protein>
<dbReference type="Pfam" id="PF01464">
    <property type="entry name" value="SLT"/>
    <property type="match status" value="1"/>
</dbReference>
<feature type="chain" id="PRO_5028896782" evidence="3">
    <location>
        <begin position="28"/>
        <end position="524"/>
    </location>
</feature>
<keyword evidence="6" id="KW-1185">Reference proteome</keyword>
<dbReference type="PANTHER" id="PTHR37423:SF2">
    <property type="entry name" value="MEMBRANE-BOUND LYTIC MUREIN TRANSGLYCOSYLASE C"/>
    <property type="match status" value="1"/>
</dbReference>
<evidence type="ECO:0000313" key="6">
    <source>
        <dbReference type="Proteomes" id="UP000515977"/>
    </source>
</evidence>
<dbReference type="Pfam" id="PF01476">
    <property type="entry name" value="LysM"/>
    <property type="match status" value="1"/>
</dbReference>
<dbReference type="KEGG" id="tbv:H9L17_03500"/>
<dbReference type="SUPFAM" id="SSF54106">
    <property type="entry name" value="LysM domain"/>
    <property type="match status" value="1"/>
</dbReference>
<accession>A0A7G9QV53</accession>
<sequence length="524" mass="57029">MPLRPLPVVATLSLSLLAALSAPAAQAQSKRDRAAAAESRHDQAAVAVLQQRMDAAEKRYRDAMLAEDEEAAATATSASLTEMKAVVDACAKQRGCSMDAMLSTYERLLKAAPQFDDAVADDGVDDPIDESNLDDADVPDTANAASLLSEEGQRFVKMVQFNPAVQAGIRRWLTDMRPSLMDSYENYRYMQHLMSPAFKRHGLPEALLFGIMAKESNGKVHAGSRVGAVGPLQFMPATGRRFGLGNDGTGFDTRYDPAASADAAAQYLTERMAQLNNSIELSLAGYNGGEGRALRVFRDTGGRSFWDIDVYNQFPAETKDYVPMVIAAAWLFLHPKDYGIRWPRISARPATVTLSQPASLYELTICLGNWGSRDGYLRALRNLNPRWQPDETLPAGTALNATSRIAWLYRFNCTRGKRLELARQLIASDVRSALVRVGDPMPAGAATATASAPVAAPPRAPAKPKTYKVQRGDTLGGIARKLQCDIGDLAKANKLKKPSYAIKPGQSLKLDDCDFFPVIRTSQK</sequence>
<organism evidence="5 6">
    <name type="scientific">Thermomonas brevis</name>
    <dbReference type="NCBI Taxonomy" id="215691"/>
    <lineage>
        <taxon>Bacteria</taxon>
        <taxon>Pseudomonadati</taxon>
        <taxon>Pseudomonadota</taxon>
        <taxon>Gammaproteobacteria</taxon>
        <taxon>Lysobacterales</taxon>
        <taxon>Lysobacteraceae</taxon>
        <taxon>Thermomonas</taxon>
    </lineage>
</organism>
<dbReference type="InterPro" id="IPR018392">
    <property type="entry name" value="LysM"/>
</dbReference>
<gene>
    <name evidence="5" type="ORF">H9L17_03500</name>
</gene>
<dbReference type="InterPro" id="IPR036779">
    <property type="entry name" value="LysM_dom_sf"/>
</dbReference>
<dbReference type="InterPro" id="IPR023346">
    <property type="entry name" value="Lysozyme-like_dom_sf"/>
</dbReference>
<dbReference type="InterPro" id="IPR008258">
    <property type="entry name" value="Transglycosylase_SLT_dom_1"/>
</dbReference>
<dbReference type="Gene3D" id="1.10.530.10">
    <property type="match status" value="1"/>
</dbReference>
<keyword evidence="3" id="KW-0732">Signal</keyword>
<evidence type="ECO:0000259" key="4">
    <source>
        <dbReference type="PROSITE" id="PS51782"/>
    </source>
</evidence>
<dbReference type="PROSITE" id="PS51782">
    <property type="entry name" value="LYSM"/>
    <property type="match status" value="1"/>
</dbReference>
<dbReference type="SUPFAM" id="SSF53955">
    <property type="entry name" value="Lysozyme-like"/>
    <property type="match status" value="1"/>
</dbReference>
<name>A0A7G9QV53_9GAMM</name>
<evidence type="ECO:0000256" key="2">
    <source>
        <dbReference type="SAM" id="MobiDB-lite"/>
    </source>
</evidence>
<dbReference type="SMART" id="SM00257">
    <property type="entry name" value="LysM"/>
    <property type="match status" value="1"/>
</dbReference>
<proteinExistence type="inferred from homology"/>
<reference evidence="5 6" key="1">
    <citation type="submission" date="2020-08" db="EMBL/GenBank/DDBJ databases">
        <title>Genome sequence of Thermomonas brevis KACC 16975T.</title>
        <authorList>
            <person name="Hyun D.-W."/>
            <person name="Bae J.-W."/>
        </authorList>
    </citation>
    <scope>NUCLEOTIDE SEQUENCE [LARGE SCALE GENOMIC DNA]</scope>
    <source>
        <strain evidence="5 6">KACC 16975</strain>
    </source>
</reference>
<feature type="region of interest" description="Disordered" evidence="2">
    <location>
        <begin position="447"/>
        <end position="466"/>
    </location>
</feature>
<feature type="signal peptide" evidence="3">
    <location>
        <begin position="1"/>
        <end position="27"/>
    </location>
</feature>
<evidence type="ECO:0000256" key="1">
    <source>
        <dbReference type="ARBA" id="ARBA00007734"/>
    </source>
</evidence>
<dbReference type="EMBL" id="CP060711">
    <property type="protein sequence ID" value="QNN47228.1"/>
    <property type="molecule type" value="Genomic_DNA"/>
</dbReference>
<dbReference type="Gene3D" id="3.10.350.10">
    <property type="entry name" value="LysM domain"/>
    <property type="match status" value="1"/>
</dbReference>
<dbReference type="PANTHER" id="PTHR37423">
    <property type="entry name" value="SOLUBLE LYTIC MUREIN TRANSGLYCOSYLASE-RELATED"/>
    <property type="match status" value="1"/>
</dbReference>
<evidence type="ECO:0000256" key="3">
    <source>
        <dbReference type="SAM" id="SignalP"/>
    </source>
</evidence>
<dbReference type="RefSeq" id="WP_187570975.1">
    <property type="nucleotide sequence ID" value="NZ_CP060711.1"/>
</dbReference>
<comment type="similarity">
    <text evidence="1">Belongs to the transglycosylase Slt family.</text>
</comment>
<evidence type="ECO:0000313" key="5">
    <source>
        <dbReference type="EMBL" id="QNN47228.1"/>
    </source>
</evidence>
<dbReference type="Proteomes" id="UP000515977">
    <property type="component" value="Chromosome"/>
</dbReference>
<feature type="domain" description="LysM" evidence="4">
    <location>
        <begin position="465"/>
        <end position="510"/>
    </location>
</feature>
<dbReference type="CDD" id="cd00118">
    <property type="entry name" value="LysM"/>
    <property type="match status" value="1"/>
</dbReference>